<organism evidence="3 4">
    <name type="scientific">Winslowiella iniecta</name>
    <dbReference type="NCBI Taxonomy" id="1560201"/>
    <lineage>
        <taxon>Bacteria</taxon>
        <taxon>Pseudomonadati</taxon>
        <taxon>Pseudomonadota</taxon>
        <taxon>Gammaproteobacteria</taxon>
        <taxon>Enterobacterales</taxon>
        <taxon>Erwiniaceae</taxon>
        <taxon>Winslowiella</taxon>
    </lineage>
</organism>
<gene>
    <name evidence="2" type="ORF">NG42_11545</name>
    <name evidence="3" type="ORF">NG43_09915</name>
</gene>
<dbReference type="Proteomes" id="UP000036851">
    <property type="component" value="Unassembled WGS sequence"/>
</dbReference>
<keyword evidence="5" id="KW-1185">Reference proteome</keyword>
<sequence>MLKKILISALLTVVSVTSVAAEEVRHEVGESIKVWTGNEGVKVITLRYGKLAEDKALVQIVNADHAWDNKIQLMDVEKKGERRDYSVKVDGKKYVALVMTNYNYGELYLPGENASRPIGYNQSLSEEGKPQHFLTAYEQQQEGQTGQ</sequence>
<keyword evidence="1" id="KW-0732">Signal</keyword>
<evidence type="ECO:0000256" key="1">
    <source>
        <dbReference type="SAM" id="SignalP"/>
    </source>
</evidence>
<dbReference type="Proteomes" id="UP000037088">
    <property type="component" value="Unassembled WGS sequence"/>
</dbReference>
<feature type="signal peptide" evidence="1">
    <location>
        <begin position="1"/>
        <end position="20"/>
    </location>
</feature>
<dbReference type="PATRIC" id="fig|1560201.3.peg.2455"/>
<evidence type="ECO:0000313" key="3">
    <source>
        <dbReference type="EMBL" id="KOC93563.1"/>
    </source>
</evidence>
<dbReference type="EMBL" id="JRXE01000014">
    <property type="protein sequence ID" value="KOC89765.1"/>
    <property type="molecule type" value="Genomic_DNA"/>
</dbReference>
<comment type="caution">
    <text evidence="3">The sequence shown here is derived from an EMBL/GenBank/DDBJ whole genome shotgun (WGS) entry which is preliminary data.</text>
</comment>
<feature type="chain" id="PRO_5010427094" evidence="1">
    <location>
        <begin position="21"/>
        <end position="147"/>
    </location>
</feature>
<evidence type="ECO:0000313" key="5">
    <source>
        <dbReference type="Proteomes" id="UP000037088"/>
    </source>
</evidence>
<name>A0A0L7TDX6_9GAMM</name>
<evidence type="ECO:0000313" key="2">
    <source>
        <dbReference type="EMBL" id="KOC89765.1"/>
    </source>
</evidence>
<protein>
    <submittedName>
        <fullName evidence="3">Uncharacterized protein</fullName>
    </submittedName>
</protein>
<dbReference type="AlphaFoldDB" id="A0A0L7TDX6"/>
<reference evidence="4 5" key="1">
    <citation type="journal article" date="2015" name="Int. J. Syst. Evol. Microbiol.">
        <title>Erwinia iniecta sp. nov., isolated from Russian wheat aphids (Diuraphis noxia).</title>
        <authorList>
            <person name="Campillo T."/>
            <person name="Luna E."/>
            <person name="Portier P."/>
            <person name="Fischer-Le Saux M."/>
            <person name="Lapitan N."/>
            <person name="Tisserat N.A."/>
            <person name="Leach J.E."/>
        </authorList>
    </citation>
    <scope>NUCLEOTIDE SEQUENCE [LARGE SCALE GENOMIC DNA]</scope>
    <source>
        <strain evidence="2 5">B120</strain>
        <strain evidence="3 4">B149</strain>
    </source>
</reference>
<accession>A0A0L7TDX6</accession>
<evidence type="ECO:0000313" key="4">
    <source>
        <dbReference type="Proteomes" id="UP000036851"/>
    </source>
</evidence>
<proteinExistence type="predicted"/>
<dbReference type="STRING" id="1560201.NG42_11545"/>
<dbReference type="EMBL" id="JRXF01000013">
    <property type="protein sequence ID" value="KOC93563.1"/>
    <property type="molecule type" value="Genomic_DNA"/>
</dbReference>
<dbReference type="OrthoDB" id="761740at2"/>
<dbReference type="RefSeq" id="WP_052899504.1">
    <property type="nucleotide sequence ID" value="NZ_JRXE01000014.1"/>
</dbReference>